<feature type="region of interest" description="Disordered" evidence="1">
    <location>
        <begin position="35"/>
        <end position="55"/>
    </location>
</feature>
<evidence type="ECO:0000313" key="2">
    <source>
        <dbReference type="EMBL" id="CAE8616344.1"/>
    </source>
</evidence>
<protein>
    <submittedName>
        <fullName evidence="2">Uncharacterized protein</fullName>
    </submittedName>
</protein>
<accession>A0A813FV17</accession>
<proteinExistence type="predicted"/>
<comment type="caution">
    <text evidence="2">The sequence shown here is derived from an EMBL/GenBank/DDBJ whole genome shotgun (WGS) entry which is preliminary data.</text>
</comment>
<reference evidence="2" key="1">
    <citation type="submission" date="2021-02" db="EMBL/GenBank/DDBJ databases">
        <authorList>
            <person name="Dougan E. K."/>
            <person name="Rhodes N."/>
            <person name="Thang M."/>
            <person name="Chan C."/>
        </authorList>
    </citation>
    <scope>NUCLEOTIDE SEQUENCE</scope>
</reference>
<feature type="compositionally biased region" description="Polar residues" evidence="1">
    <location>
        <begin position="40"/>
        <end position="53"/>
    </location>
</feature>
<evidence type="ECO:0000256" key="1">
    <source>
        <dbReference type="SAM" id="MobiDB-lite"/>
    </source>
</evidence>
<organism evidence="2 3">
    <name type="scientific">Polarella glacialis</name>
    <name type="common">Dinoflagellate</name>
    <dbReference type="NCBI Taxonomy" id="89957"/>
    <lineage>
        <taxon>Eukaryota</taxon>
        <taxon>Sar</taxon>
        <taxon>Alveolata</taxon>
        <taxon>Dinophyceae</taxon>
        <taxon>Suessiales</taxon>
        <taxon>Suessiaceae</taxon>
        <taxon>Polarella</taxon>
    </lineage>
</organism>
<sequence>MILTAEDHSRGPLGAHLLGVTAVEPETEEAVSDLEAGVASSRTFTTELQSPSTARKRTLLVSGPEVTNTAMPEASGSMALPETVVVSELTLHLCRALHLWLAQYIGAVPLEDDPNDIYSCLDNMPSL</sequence>
<keyword evidence="3" id="KW-1185">Reference proteome</keyword>
<evidence type="ECO:0000313" key="3">
    <source>
        <dbReference type="Proteomes" id="UP000654075"/>
    </source>
</evidence>
<name>A0A813FV17_POLGL</name>
<dbReference type="AlphaFoldDB" id="A0A813FV17"/>
<dbReference type="Proteomes" id="UP000654075">
    <property type="component" value="Unassembled WGS sequence"/>
</dbReference>
<gene>
    <name evidence="2" type="ORF">PGLA1383_LOCUS34039</name>
</gene>
<dbReference type="EMBL" id="CAJNNV010025853">
    <property type="protein sequence ID" value="CAE8616344.1"/>
    <property type="molecule type" value="Genomic_DNA"/>
</dbReference>